<evidence type="ECO:0000256" key="2">
    <source>
        <dbReference type="ARBA" id="ARBA00022679"/>
    </source>
</evidence>
<proteinExistence type="predicted"/>
<dbReference type="NCBIfam" id="TIGR02397">
    <property type="entry name" value="dnaX_nterm"/>
    <property type="match status" value="1"/>
</dbReference>
<dbReference type="SUPFAM" id="SSF48019">
    <property type="entry name" value="post-AAA+ oligomerization domain-like"/>
    <property type="match status" value="1"/>
</dbReference>
<feature type="region of interest" description="Disordered" evidence="7">
    <location>
        <begin position="532"/>
        <end position="607"/>
    </location>
</feature>
<dbReference type="GO" id="GO:0003677">
    <property type="term" value="F:DNA binding"/>
    <property type="evidence" value="ECO:0007669"/>
    <property type="project" value="InterPro"/>
</dbReference>
<dbReference type="InterPro" id="IPR027417">
    <property type="entry name" value="P-loop_NTPase"/>
</dbReference>
<dbReference type="InterPro" id="IPR022754">
    <property type="entry name" value="DNA_pol_III_gamma-3"/>
</dbReference>
<dbReference type="InterPro" id="IPR008921">
    <property type="entry name" value="DNA_pol3_clamp-load_cplx_C"/>
</dbReference>
<dbReference type="AlphaFoldDB" id="A0A6J7CEG7"/>
<evidence type="ECO:0000313" key="9">
    <source>
        <dbReference type="EMBL" id="CAB4856702.1"/>
    </source>
</evidence>
<evidence type="ECO:0000256" key="6">
    <source>
        <dbReference type="ARBA" id="ARBA00049244"/>
    </source>
</evidence>
<dbReference type="Gene3D" id="3.40.50.300">
    <property type="entry name" value="P-loop containing nucleotide triphosphate hydrolases"/>
    <property type="match status" value="1"/>
</dbReference>
<sequence length="607" mass="64061">MATQSLYRRYRPRRFSEIRGQEHVVRSLRNAVINQREGQGYLFSGPRGTGKTSSARILAKVLNCTNSVDGEPCCECPSCLAVEAGTSYDVHELDAASNNGVDAMRDLIEKASLGTPGRHKVYILDEVHMLSKGAEAALLKTLEEPPPHVVFVLATTDPQKVSATIRSRVQHLEFHLLPMDELEQHVRWVAADAGLTVSDEAFQAVLAQGGGSARDTLSALELVAAGGGEVPETLSYDEFIEAFIAHDPGQALAALAHAVQQGRDPRTLAQDIVRHLRDCFLSLMAPELVQLPDQRAGVVADQAQRMGAAAIVRSMEKLGEILVEMRHAPDPRLLLDVALVQLTHEAAGSDLGAILSRLERLEQTVAKGATTSAPRPAPVDPNTGRAALGGRALTTEPVPRAAPAPAAVAPAAVVPTAAAPPAPLTRAPAPPAPVGADAVVAAAAAPPAGSGTAITAASIAAVWQPVILPTLKPMARALFSAGHFQGERNDALVFGLPNETHRTRCEQYRADVERAIEAHFGSKVQLVLVLDSSPSRDDAPSQTTSPRTSDPGASTPGSAQTASGAQSEPDEDIDMDDLTDAPPESVLSPLDRLAQAFPGSKLIDEQR</sequence>
<comment type="catalytic activity">
    <reaction evidence="6">
        <text>DNA(n) + a 2'-deoxyribonucleoside 5'-triphosphate = DNA(n+1) + diphosphate</text>
        <dbReference type="Rhea" id="RHEA:22508"/>
        <dbReference type="Rhea" id="RHEA-COMP:17339"/>
        <dbReference type="Rhea" id="RHEA-COMP:17340"/>
        <dbReference type="ChEBI" id="CHEBI:33019"/>
        <dbReference type="ChEBI" id="CHEBI:61560"/>
        <dbReference type="ChEBI" id="CHEBI:173112"/>
        <dbReference type="EC" id="2.7.7.7"/>
    </reaction>
</comment>
<evidence type="ECO:0000256" key="1">
    <source>
        <dbReference type="ARBA" id="ARBA00012417"/>
    </source>
</evidence>
<evidence type="ECO:0000256" key="5">
    <source>
        <dbReference type="ARBA" id="ARBA00022932"/>
    </source>
</evidence>
<dbReference type="SUPFAM" id="SSF52540">
    <property type="entry name" value="P-loop containing nucleoside triphosphate hydrolases"/>
    <property type="match status" value="1"/>
</dbReference>
<feature type="compositionally biased region" description="Polar residues" evidence="7">
    <location>
        <begin position="540"/>
        <end position="566"/>
    </location>
</feature>
<protein>
    <recommendedName>
        <fullName evidence="1">DNA-directed DNA polymerase</fullName>
        <ecNumber evidence="1">2.7.7.7</ecNumber>
    </recommendedName>
</protein>
<dbReference type="PANTHER" id="PTHR11669">
    <property type="entry name" value="REPLICATION FACTOR C / DNA POLYMERASE III GAMMA-TAU SUBUNIT"/>
    <property type="match status" value="1"/>
</dbReference>
<keyword evidence="3" id="KW-0548">Nucleotidyltransferase</keyword>
<reference evidence="9" key="1">
    <citation type="submission" date="2020-05" db="EMBL/GenBank/DDBJ databases">
        <authorList>
            <person name="Chiriac C."/>
            <person name="Salcher M."/>
            <person name="Ghai R."/>
            <person name="Kavagutti S V."/>
        </authorList>
    </citation>
    <scope>NUCLEOTIDE SEQUENCE</scope>
</reference>
<feature type="domain" description="AAA+ ATPase" evidence="8">
    <location>
        <begin position="37"/>
        <end position="180"/>
    </location>
</feature>
<dbReference type="Pfam" id="PF13177">
    <property type="entry name" value="DNA_pol3_delta2"/>
    <property type="match status" value="1"/>
</dbReference>
<accession>A0A6J7CEG7</accession>
<dbReference type="EC" id="2.7.7.7" evidence="1"/>
<dbReference type="InterPro" id="IPR012763">
    <property type="entry name" value="DNA_pol_III_sug/sutau_N"/>
</dbReference>
<dbReference type="SMART" id="SM00382">
    <property type="entry name" value="AAA"/>
    <property type="match status" value="1"/>
</dbReference>
<keyword evidence="2" id="KW-0808">Transferase</keyword>
<feature type="compositionally biased region" description="Acidic residues" evidence="7">
    <location>
        <begin position="568"/>
        <end position="579"/>
    </location>
</feature>
<evidence type="ECO:0000256" key="3">
    <source>
        <dbReference type="ARBA" id="ARBA00022695"/>
    </source>
</evidence>
<name>A0A6J7CEG7_9ZZZZ</name>
<dbReference type="InterPro" id="IPR050238">
    <property type="entry name" value="DNA_Rep/Repair_Clamp_Loader"/>
</dbReference>
<gene>
    <name evidence="9" type="ORF">UFOPK3376_00005</name>
</gene>
<dbReference type="Pfam" id="PF12169">
    <property type="entry name" value="DNA_pol3_gamma3"/>
    <property type="match status" value="1"/>
</dbReference>
<dbReference type="GO" id="GO:0005524">
    <property type="term" value="F:ATP binding"/>
    <property type="evidence" value="ECO:0007669"/>
    <property type="project" value="InterPro"/>
</dbReference>
<dbReference type="PANTHER" id="PTHR11669:SF0">
    <property type="entry name" value="PROTEIN STICHEL-LIKE 2"/>
    <property type="match status" value="1"/>
</dbReference>
<dbReference type="GO" id="GO:0006261">
    <property type="term" value="P:DNA-templated DNA replication"/>
    <property type="evidence" value="ECO:0007669"/>
    <property type="project" value="TreeGrafter"/>
</dbReference>
<dbReference type="GO" id="GO:0003887">
    <property type="term" value="F:DNA-directed DNA polymerase activity"/>
    <property type="evidence" value="ECO:0007669"/>
    <property type="project" value="UniProtKB-KW"/>
</dbReference>
<keyword evidence="5" id="KW-0239">DNA-directed DNA polymerase</keyword>
<keyword evidence="4" id="KW-0235">DNA replication</keyword>
<dbReference type="Gene3D" id="1.20.272.10">
    <property type="match status" value="1"/>
</dbReference>
<evidence type="ECO:0000256" key="4">
    <source>
        <dbReference type="ARBA" id="ARBA00022705"/>
    </source>
</evidence>
<dbReference type="CDD" id="cd00009">
    <property type="entry name" value="AAA"/>
    <property type="match status" value="1"/>
</dbReference>
<feature type="region of interest" description="Disordered" evidence="7">
    <location>
        <begin position="367"/>
        <end position="387"/>
    </location>
</feature>
<dbReference type="GO" id="GO:0009360">
    <property type="term" value="C:DNA polymerase III complex"/>
    <property type="evidence" value="ECO:0007669"/>
    <property type="project" value="InterPro"/>
</dbReference>
<evidence type="ECO:0000259" key="8">
    <source>
        <dbReference type="SMART" id="SM00382"/>
    </source>
</evidence>
<dbReference type="InterPro" id="IPR003593">
    <property type="entry name" value="AAA+_ATPase"/>
</dbReference>
<dbReference type="EMBL" id="CAFBLP010000001">
    <property type="protein sequence ID" value="CAB4856702.1"/>
    <property type="molecule type" value="Genomic_DNA"/>
</dbReference>
<dbReference type="Gene3D" id="1.10.8.60">
    <property type="match status" value="1"/>
</dbReference>
<evidence type="ECO:0000256" key="7">
    <source>
        <dbReference type="SAM" id="MobiDB-lite"/>
    </source>
</evidence>
<organism evidence="9">
    <name type="scientific">freshwater metagenome</name>
    <dbReference type="NCBI Taxonomy" id="449393"/>
    <lineage>
        <taxon>unclassified sequences</taxon>
        <taxon>metagenomes</taxon>
        <taxon>ecological metagenomes</taxon>
    </lineage>
</organism>